<evidence type="ECO:0000313" key="1">
    <source>
        <dbReference type="EMBL" id="MPM37870.1"/>
    </source>
</evidence>
<dbReference type="EMBL" id="VSSQ01008094">
    <property type="protein sequence ID" value="MPM37870.1"/>
    <property type="molecule type" value="Genomic_DNA"/>
</dbReference>
<comment type="caution">
    <text evidence="1">The sequence shown here is derived from an EMBL/GenBank/DDBJ whole genome shotgun (WGS) entry which is preliminary data.</text>
</comment>
<sequence>MAEGGENPNLPCADSRSRPQEGFSLLDVVAAKYDMPARRARRFDSDRAIREPLGVFEHHHRIRAAGQFTARPNSGAFPWLQRKRRSLAHANLTRVPEQRGHGGAGAKRVRSADGIAVHRAAMKGGQVGIRRRAAGKYAPQRIRERNPSRLRLGFSRGLNQFFSRLLQRQHLQHVRIEISFQKIWTDHKSHEKRCIFLQKYHTLYQSGDENDILSPPVTKRRIYYAKSIKITEKNNL</sequence>
<accession>A0A644ZAG0</accession>
<gene>
    <name evidence="1" type="ORF">SDC9_84489</name>
</gene>
<organism evidence="1">
    <name type="scientific">bioreactor metagenome</name>
    <dbReference type="NCBI Taxonomy" id="1076179"/>
    <lineage>
        <taxon>unclassified sequences</taxon>
        <taxon>metagenomes</taxon>
        <taxon>ecological metagenomes</taxon>
    </lineage>
</organism>
<protein>
    <submittedName>
        <fullName evidence="1">Uncharacterized protein</fullName>
    </submittedName>
</protein>
<proteinExistence type="predicted"/>
<dbReference type="AlphaFoldDB" id="A0A644ZAG0"/>
<reference evidence="1" key="1">
    <citation type="submission" date="2019-08" db="EMBL/GenBank/DDBJ databases">
        <authorList>
            <person name="Kucharzyk K."/>
            <person name="Murdoch R.W."/>
            <person name="Higgins S."/>
            <person name="Loffler F."/>
        </authorList>
    </citation>
    <scope>NUCLEOTIDE SEQUENCE</scope>
</reference>
<name>A0A644ZAG0_9ZZZZ</name>